<feature type="coiled-coil region" evidence="3">
    <location>
        <begin position="73"/>
        <end position="114"/>
    </location>
</feature>
<comment type="caution">
    <text evidence="6">The sequence shown here is derived from an EMBL/GenBank/DDBJ whole genome shotgun (WGS) entry which is preliminary data.</text>
</comment>
<dbReference type="InterPro" id="IPR050936">
    <property type="entry name" value="AP-1-like"/>
</dbReference>
<proteinExistence type="predicted"/>
<feature type="domain" description="BZIP" evidence="5">
    <location>
        <begin position="61"/>
        <end position="114"/>
    </location>
</feature>
<evidence type="ECO:0000256" key="1">
    <source>
        <dbReference type="ARBA" id="ARBA00004123"/>
    </source>
</evidence>
<keyword evidence="2" id="KW-0539">Nucleus</keyword>
<evidence type="ECO:0000256" key="3">
    <source>
        <dbReference type="SAM" id="Coils"/>
    </source>
</evidence>
<evidence type="ECO:0000256" key="2">
    <source>
        <dbReference type="ARBA" id="ARBA00023242"/>
    </source>
</evidence>
<dbReference type="Pfam" id="PF11905">
    <property type="entry name" value="DUF3425"/>
    <property type="match status" value="1"/>
</dbReference>
<protein>
    <recommendedName>
        <fullName evidence="5">BZIP domain-containing protein</fullName>
    </recommendedName>
</protein>
<accession>A0A8H7SB28</accession>
<dbReference type="InterPro" id="IPR021833">
    <property type="entry name" value="DUF3425"/>
</dbReference>
<dbReference type="Pfam" id="PF00170">
    <property type="entry name" value="bZIP_1"/>
    <property type="match status" value="1"/>
</dbReference>
<dbReference type="OrthoDB" id="2593073at2759"/>
<gene>
    <name evidence="6" type="ORF">INT45_010026</name>
</gene>
<reference evidence="6 7" key="1">
    <citation type="submission" date="2020-12" db="EMBL/GenBank/DDBJ databases">
        <title>Metabolic potential, ecology and presence of endohyphal bacteria is reflected in genomic diversity of Mucoromycotina.</title>
        <authorList>
            <person name="Muszewska A."/>
            <person name="Okrasinska A."/>
            <person name="Steczkiewicz K."/>
            <person name="Drgas O."/>
            <person name="Orlowska M."/>
            <person name="Perlinska-Lenart U."/>
            <person name="Aleksandrzak-Piekarczyk T."/>
            <person name="Szatraj K."/>
            <person name="Zielenkiewicz U."/>
            <person name="Pilsyk S."/>
            <person name="Malc E."/>
            <person name="Mieczkowski P."/>
            <person name="Kruszewska J.S."/>
            <person name="Biernat P."/>
            <person name="Pawlowska J."/>
        </authorList>
    </citation>
    <scope>NUCLEOTIDE SEQUENCE [LARGE SCALE GENOMIC DNA]</scope>
    <source>
        <strain evidence="6 7">CBS 142.35</strain>
    </source>
</reference>
<feature type="region of interest" description="Disordered" evidence="4">
    <location>
        <begin position="427"/>
        <end position="476"/>
    </location>
</feature>
<dbReference type="AlphaFoldDB" id="A0A8H7SB28"/>
<dbReference type="GO" id="GO:0001228">
    <property type="term" value="F:DNA-binding transcription activator activity, RNA polymerase II-specific"/>
    <property type="evidence" value="ECO:0007669"/>
    <property type="project" value="TreeGrafter"/>
</dbReference>
<evidence type="ECO:0000256" key="4">
    <source>
        <dbReference type="SAM" id="MobiDB-lite"/>
    </source>
</evidence>
<evidence type="ECO:0000313" key="6">
    <source>
        <dbReference type="EMBL" id="KAG2225390.1"/>
    </source>
</evidence>
<name>A0A8H7SB28_9FUNG</name>
<feature type="region of interest" description="Disordered" evidence="4">
    <location>
        <begin position="1"/>
        <end position="73"/>
    </location>
</feature>
<dbReference type="PANTHER" id="PTHR40621:SF6">
    <property type="entry name" value="AP-1-LIKE TRANSCRIPTION FACTOR YAP1-RELATED"/>
    <property type="match status" value="1"/>
</dbReference>
<evidence type="ECO:0000259" key="5">
    <source>
        <dbReference type="PROSITE" id="PS50217"/>
    </source>
</evidence>
<dbReference type="GO" id="GO:0090575">
    <property type="term" value="C:RNA polymerase II transcription regulator complex"/>
    <property type="evidence" value="ECO:0007669"/>
    <property type="project" value="TreeGrafter"/>
</dbReference>
<dbReference type="Gene3D" id="1.20.5.170">
    <property type="match status" value="1"/>
</dbReference>
<feature type="compositionally biased region" description="Low complexity" evidence="4">
    <location>
        <begin position="427"/>
        <end position="475"/>
    </location>
</feature>
<dbReference type="InterPro" id="IPR004827">
    <property type="entry name" value="bZIP"/>
</dbReference>
<comment type="subcellular location">
    <subcellularLocation>
        <location evidence="1">Nucleus</location>
    </subcellularLocation>
</comment>
<feature type="compositionally biased region" description="Polar residues" evidence="4">
    <location>
        <begin position="1"/>
        <end position="23"/>
    </location>
</feature>
<dbReference type="EMBL" id="JAEPRB010000028">
    <property type="protein sequence ID" value="KAG2225390.1"/>
    <property type="molecule type" value="Genomic_DNA"/>
</dbReference>
<dbReference type="Proteomes" id="UP000646827">
    <property type="component" value="Unassembled WGS sequence"/>
</dbReference>
<sequence length="529" mass="59188">MPSNDELTSALLQPSSPDSITMETSPSPPPSGTTASASPGQPIKVRKKPGRKPNPASPALRKAQNRAAQRAFRERKERHLRELETAVKQIREQRDKLQAENEQFRQDTDILRSENWYLKGIVLTLQLVCFRHNLVIPSHSPYMNEEALSLLAQSIPEPISAYLSANANNKLPVPTRLFDFSPSKPRDRYLSQGSLFITKDGVSNQAPTKFEKFPSANNNITGNSSSMEDLASELPALSPVEEEIPLPPPPKAFEEPITSNLAAIQILRLRLRLQSACAQMESAPFAIQPTVLQLTIPHDPRIDLVPTPHMRDRMILFRDLFDLDDCFRCLIGNSVFHGGDPALAANWQLPPEFFDKFWFLTIDFSLQRTTNRWRKMQGLKELKPDESKHEVPTAIAEALANMPQLSSNMDTLPSLFGNDIMNNNNYNINSGLSNSNNNNNTNSDNNNNNNNKQNNRQNYASSLASEASSSGESDSTLFFSSPVQLTNGFISTSQPQDKETSDFLMDTSTCHPWDTMLSPSENDYGMYHN</sequence>
<keyword evidence="3" id="KW-0175">Coiled coil</keyword>
<organism evidence="6 7">
    <name type="scientific">Circinella minor</name>
    <dbReference type="NCBI Taxonomy" id="1195481"/>
    <lineage>
        <taxon>Eukaryota</taxon>
        <taxon>Fungi</taxon>
        <taxon>Fungi incertae sedis</taxon>
        <taxon>Mucoromycota</taxon>
        <taxon>Mucoromycotina</taxon>
        <taxon>Mucoromycetes</taxon>
        <taxon>Mucorales</taxon>
        <taxon>Lichtheimiaceae</taxon>
        <taxon>Circinella</taxon>
    </lineage>
</organism>
<dbReference type="PANTHER" id="PTHR40621">
    <property type="entry name" value="TRANSCRIPTION FACTOR KAPC-RELATED"/>
    <property type="match status" value="1"/>
</dbReference>
<dbReference type="GO" id="GO:0000976">
    <property type="term" value="F:transcription cis-regulatory region binding"/>
    <property type="evidence" value="ECO:0007669"/>
    <property type="project" value="InterPro"/>
</dbReference>
<dbReference type="SMART" id="SM00338">
    <property type="entry name" value="BRLZ"/>
    <property type="match status" value="1"/>
</dbReference>
<dbReference type="PROSITE" id="PS00036">
    <property type="entry name" value="BZIP_BASIC"/>
    <property type="match status" value="1"/>
</dbReference>
<dbReference type="CDD" id="cd14688">
    <property type="entry name" value="bZIP_YAP"/>
    <property type="match status" value="1"/>
</dbReference>
<keyword evidence="7" id="KW-1185">Reference proteome</keyword>
<dbReference type="PROSITE" id="PS50217">
    <property type="entry name" value="BZIP"/>
    <property type="match status" value="1"/>
</dbReference>
<dbReference type="InterPro" id="IPR046347">
    <property type="entry name" value="bZIP_sf"/>
</dbReference>
<dbReference type="SUPFAM" id="SSF57959">
    <property type="entry name" value="Leucine zipper domain"/>
    <property type="match status" value="1"/>
</dbReference>
<evidence type="ECO:0000313" key="7">
    <source>
        <dbReference type="Proteomes" id="UP000646827"/>
    </source>
</evidence>